<dbReference type="AlphaFoldDB" id="A0A3B6CFL3"/>
<accession>A0A3B6CFL3</accession>
<name>A0A3B6CFL3_WHEAT</name>
<dbReference type="InterPro" id="IPR005202">
    <property type="entry name" value="TF_GRAS"/>
</dbReference>
<dbReference type="GO" id="GO:0043565">
    <property type="term" value="F:sequence-specific DNA binding"/>
    <property type="evidence" value="ECO:0000318"/>
    <property type="project" value="GO_Central"/>
</dbReference>
<comment type="similarity">
    <text evidence="3">Belongs to the GRAS family.</text>
</comment>
<dbReference type="OMA" id="HESMKRW"/>
<dbReference type="PANTHER" id="PTHR31636">
    <property type="entry name" value="OSJNBA0084A10.13 PROTEIN-RELATED"/>
    <property type="match status" value="1"/>
</dbReference>
<dbReference type="Gramene" id="TraesCS2B02G562400.1">
    <property type="protein sequence ID" value="TraesCS2B02G562400.1.cds1"/>
    <property type="gene ID" value="TraesCS2B02G562400"/>
</dbReference>
<keyword evidence="1" id="KW-0805">Transcription regulation</keyword>
<keyword evidence="2" id="KW-0804">Transcription</keyword>
<keyword evidence="5" id="KW-1185">Reference proteome</keyword>
<sequence>MNPDNRGQEPTRPVYAPVPRRTALSVDFGNGVNGAFVRSNIDGTMTFLLPDVRSAAAPTRPTAPQNENHDEERAIHLFKLLYSCAAALDKGEKELVNKGLELICSLATDDGEPVHRLVASFADALALRLVQPWQGVCRALQLPTTTPAPEATAARRHFAVMCPFLRLAETAANYAIIDAVQTERNAVLHVVDLGGSDPGQWLLLLRFFANRPGASTHHQILRLTIVNEEDEFLSSTAALLALEAEQLHISFQFHPVRLHINQLLSIEPLDVRSGEALVIVSTLQLHRLLANEFAEAVTRPHDRKGKGQAHATMTRADALLRKLAELSPKLMVVTEQEASHNSVEFTDRFGNALKYYGALFDALEESVPARGSALERADVERCLLLPQIRDIIACDGAQRRERHERMVDWAARMEAAGFVPATMSPGTVAQTAILAHMLAGDSRAYRVCSQNDGRCIFIYRDDVPMFSVSTWRTV</sequence>
<feature type="region of interest" description="SAW" evidence="3">
    <location>
        <begin position="393"/>
        <end position="472"/>
    </location>
</feature>
<dbReference type="GO" id="GO:0006355">
    <property type="term" value="P:regulation of DNA-templated transcription"/>
    <property type="evidence" value="ECO:0000318"/>
    <property type="project" value="GO_Central"/>
</dbReference>
<proteinExistence type="inferred from homology"/>
<dbReference type="GO" id="GO:0005634">
    <property type="term" value="C:nucleus"/>
    <property type="evidence" value="ECO:0000318"/>
    <property type="project" value="GO_Central"/>
</dbReference>
<evidence type="ECO:0000256" key="2">
    <source>
        <dbReference type="ARBA" id="ARBA00023163"/>
    </source>
</evidence>
<reference evidence="4" key="2">
    <citation type="submission" date="2018-10" db="UniProtKB">
        <authorList>
            <consortium name="EnsemblPlants"/>
        </authorList>
    </citation>
    <scope>IDENTIFICATION</scope>
</reference>
<dbReference type="Proteomes" id="UP000019116">
    <property type="component" value="Chromosome 2B"/>
</dbReference>
<organism evidence="4">
    <name type="scientific">Triticum aestivum</name>
    <name type="common">Wheat</name>
    <dbReference type="NCBI Taxonomy" id="4565"/>
    <lineage>
        <taxon>Eukaryota</taxon>
        <taxon>Viridiplantae</taxon>
        <taxon>Streptophyta</taxon>
        <taxon>Embryophyta</taxon>
        <taxon>Tracheophyta</taxon>
        <taxon>Spermatophyta</taxon>
        <taxon>Magnoliopsida</taxon>
        <taxon>Liliopsida</taxon>
        <taxon>Poales</taxon>
        <taxon>Poaceae</taxon>
        <taxon>BOP clade</taxon>
        <taxon>Pooideae</taxon>
        <taxon>Triticodae</taxon>
        <taxon>Triticeae</taxon>
        <taxon>Triticinae</taxon>
        <taxon>Triticum</taxon>
    </lineage>
</organism>
<evidence type="ECO:0000256" key="3">
    <source>
        <dbReference type="PROSITE-ProRule" id="PRU01191"/>
    </source>
</evidence>
<dbReference type="Pfam" id="PF03514">
    <property type="entry name" value="GRAS"/>
    <property type="match status" value="1"/>
</dbReference>
<dbReference type="Gramene" id="TraesCS2B03G1408700.1">
    <property type="protein sequence ID" value="TraesCS2B03G1408700.1.CDS1"/>
    <property type="gene ID" value="TraesCS2B03G1408700"/>
</dbReference>
<dbReference type="PROSITE" id="PS50985">
    <property type="entry name" value="GRAS"/>
    <property type="match status" value="1"/>
</dbReference>
<evidence type="ECO:0000313" key="5">
    <source>
        <dbReference type="Proteomes" id="UP000019116"/>
    </source>
</evidence>
<dbReference type="Gramene" id="TraesNOR2B03G01071280.1">
    <property type="protein sequence ID" value="TraesNOR2B03G01071280.1.CDS1"/>
    <property type="gene ID" value="TraesNOR2B03G01071280"/>
</dbReference>
<protein>
    <submittedName>
        <fullName evidence="4">Uncharacterized protein</fullName>
    </submittedName>
</protein>
<dbReference type="OrthoDB" id="636435at2759"/>
<dbReference type="GO" id="GO:0003700">
    <property type="term" value="F:DNA-binding transcription factor activity"/>
    <property type="evidence" value="ECO:0000318"/>
    <property type="project" value="GO_Central"/>
</dbReference>
<comment type="caution">
    <text evidence="3">Lacks conserved residue(s) required for the propagation of feature annotation.</text>
</comment>
<feature type="short sequence motif" description="VHIID" evidence="3">
    <location>
        <begin position="188"/>
        <end position="192"/>
    </location>
</feature>
<dbReference type="SMR" id="A0A3B6CFL3"/>
<evidence type="ECO:0000256" key="1">
    <source>
        <dbReference type="ARBA" id="ARBA00023015"/>
    </source>
</evidence>
<feature type="short sequence motif" description="LXXLL motif" evidence="3">
    <location>
        <begin position="285"/>
        <end position="289"/>
    </location>
</feature>
<feature type="region of interest" description="Leucine repeat II (LRII)" evidence="3">
    <location>
        <begin position="235"/>
        <end position="267"/>
    </location>
</feature>
<dbReference type="EnsemblPlants" id="TraesCS2B02G562400.1">
    <property type="protein sequence ID" value="TraesCS2B02G562400.1.cds1"/>
    <property type="gene ID" value="TraesCS2B02G562400"/>
</dbReference>
<reference evidence="4" key="1">
    <citation type="submission" date="2018-08" db="EMBL/GenBank/DDBJ databases">
        <authorList>
            <person name="Rossello M."/>
        </authorList>
    </citation>
    <scope>NUCLEOTIDE SEQUENCE [LARGE SCALE GENOMIC DNA]</scope>
    <source>
        <strain evidence="4">cv. Chinese Spring</strain>
    </source>
</reference>
<evidence type="ECO:0000313" key="4">
    <source>
        <dbReference type="EnsemblPlants" id="TraesCS2B02G562400.1.cds1"/>
    </source>
</evidence>